<protein>
    <submittedName>
        <fullName evidence="8">Zinc finger family protein</fullName>
    </submittedName>
</protein>
<dbReference type="AlphaFoldDB" id="Q3ZDI4"/>
<dbReference type="InterPro" id="IPR050355">
    <property type="entry name" value="RCF1"/>
</dbReference>
<feature type="transmembrane region" description="Helical" evidence="6">
    <location>
        <begin position="97"/>
        <end position="116"/>
    </location>
</feature>
<feature type="transmembrane region" description="Helical" evidence="6">
    <location>
        <begin position="128"/>
        <end position="149"/>
    </location>
</feature>
<gene>
    <name evidence="8" type="primary">ZnFC3CH4</name>
</gene>
<keyword evidence="4" id="KW-0496">Mitochondrion</keyword>
<dbReference type="PROSITE" id="PS51503">
    <property type="entry name" value="HIG1"/>
    <property type="match status" value="1"/>
</dbReference>
<dbReference type="PANTHER" id="PTHR12297:SF3">
    <property type="entry name" value="HIG1 DOMAIN FAMILY MEMBER 1A"/>
    <property type="match status" value="1"/>
</dbReference>
<dbReference type="Pfam" id="PF04588">
    <property type="entry name" value="HIG_1_N"/>
    <property type="match status" value="1"/>
</dbReference>
<evidence type="ECO:0000256" key="2">
    <source>
        <dbReference type="ARBA" id="ARBA00022692"/>
    </source>
</evidence>
<comment type="subcellular location">
    <subcellularLocation>
        <location evidence="1">Mitochondrion membrane</location>
    </subcellularLocation>
</comment>
<name>Q3ZDI4_PICAB</name>
<evidence type="ECO:0000256" key="5">
    <source>
        <dbReference type="ARBA" id="ARBA00023136"/>
    </source>
</evidence>
<evidence type="ECO:0000256" key="1">
    <source>
        <dbReference type="ARBA" id="ARBA00004325"/>
    </source>
</evidence>
<evidence type="ECO:0000256" key="6">
    <source>
        <dbReference type="SAM" id="Phobius"/>
    </source>
</evidence>
<sequence>MPRARAIWVPGNPSFPLKVVLPRTRAIWVPGLLPLNPSFLLIHQFKHRFSSFKPAILIITGGFWHRSCANLNMGSRDVDTAQLQELFEPEKSVKNPFVPLGALATAGVLTAGLVSFRNGNYQLSQKLMRARVVTQGATVALMLGTALYYGKF</sequence>
<keyword evidence="3 6" id="KW-1133">Transmembrane helix</keyword>
<evidence type="ECO:0000256" key="4">
    <source>
        <dbReference type="ARBA" id="ARBA00023128"/>
    </source>
</evidence>
<feature type="domain" description="HIG1" evidence="7">
    <location>
        <begin position="65"/>
        <end position="152"/>
    </location>
</feature>
<evidence type="ECO:0000256" key="3">
    <source>
        <dbReference type="ARBA" id="ARBA00022989"/>
    </source>
</evidence>
<keyword evidence="5 6" id="KW-0472">Membrane</keyword>
<evidence type="ECO:0000259" key="7">
    <source>
        <dbReference type="PROSITE" id="PS51503"/>
    </source>
</evidence>
<keyword evidence="2 6" id="KW-0812">Transmembrane</keyword>
<evidence type="ECO:0000313" key="8">
    <source>
        <dbReference type="EMBL" id="AAX92714.1"/>
    </source>
</evidence>
<reference evidence="8" key="1">
    <citation type="journal article" date="2006" name="Tree Genet. Genomes">
        <title>Analysis of gene expression during bud burst initiation in Norway spruce via ESTs from subtracted cDNA libraries.</title>
        <authorList>
            <person name="Yakovlev I.A."/>
            <person name="Fossdal C.G."/>
            <person name="Johnsen O."/>
            <person name="Junttila O."/>
            <person name="Skroppa T."/>
        </authorList>
    </citation>
    <scope>NUCLEOTIDE SEQUENCE</scope>
</reference>
<dbReference type="GO" id="GO:0031966">
    <property type="term" value="C:mitochondrial membrane"/>
    <property type="evidence" value="ECO:0007669"/>
    <property type="project" value="UniProtKB-SubCell"/>
</dbReference>
<dbReference type="PANTHER" id="PTHR12297">
    <property type="entry name" value="HYPOXIA-INDUCBILE GENE 1 HIG1 -RELATED"/>
    <property type="match status" value="1"/>
</dbReference>
<dbReference type="InterPro" id="IPR007667">
    <property type="entry name" value="Hypoxia_induced_domain"/>
</dbReference>
<dbReference type="EMBL" id="AY961952">
    <property type="protein sequence ID" value="AAX92714.1"/>
    <property type="molecule type" value="mRNA"/>
</dbReference>
<accession>Q3ZDI4</accession>
<organism evidence="8">
    <name type="scientific">Picea abies</name>
    <name type="common">Norway spruce</name>
    <name type="synonym">Picea excelsa</name>
    <dbReference type="NCBI Taxonomy" id="3329"/>
    <lineage>
        <taxon>Eukaryota</taxon>
        <taxon>Viridiplantae</taxon>
        <taxon>Streptophyta</taxon>
        <taxon>Embryophyta</taxon>
        <taxon>Tracheophyta</taxon>
        <taxon>Spermatophyta</taxon>
        <taxon>Pinopsida</taxon>
        <taxon>Pinidae</taxon>
        <taxon>Conifers I</taxon>
        <taxon>Pinales</taxon>
        <taxon>Pinaceae</taxon>
        <taxon>Picea</taxon>
    </lineage>
</organism>
<proteinExistence type="evidence at transcript level"/>
<dbReference type="Gene3D" id="6.10.140.1320">
    <property type="match status" value="1"/>
</dbReference>